<evidence type="ECO:0000259" key="2">
    <source>
        <dbReference type="Pfam" id="PF07593"/>
    </source>
</evidence>
<organism evidence="3 4">
    <name type="scientific">Candidatus Acidiferrum panamense</name>
    <dbReference type="NCBI Taxonomy" id="2741543"/>
    <lineage>
        <taxon>Bacteria</taxon>
        <taxon>Pseudomonadati</taxon>
        <taxon>Acidobacteriota</taxon>
        <taxon>Terriglobia</taxon>
        <taxon>Candidatus Acidiferrales</taxon>
        <taxon>Candidatus Acidiferrum</taxon>
    </lineage>
</organism>
<dbReference type="EMBL" id="JACDQQ010001234">
    <property type="protein sequence ID" value="MBA0085839.1"/>
    <property type="molecule type" value="Genomic_DNA"/>
</dbReference>
<evidence type="ECO:0000313" key="4">
    <source>
        <dbReference type="Proteomes" id="UP000567293"/>
    </source>
</evidence>
<comment type="caution">
    <text evidence="3">The sequence shown here is derived from an EMBL/GenBank/DDBJ whole genome shotgun (WGS) entry which is preliminary data.</text>
</comment>
<accession>A0A7V8NQS8</accession>
<feature type="domain" description="ASPIC/UnbV" evidence="2">
    <location>
        <begin position="505"/>
        <end position="571"/>
    </location>
</feature>
<evidence type="ECO:0000256" key="1">
    <source>
        <dbReference type="ARBA" id="ARBA00022729"/>
    </source>
</evidence>
<dbReference type="InterPro" id="IPR013517">
    <property type="entry name" value="FG-GAP"/>
</dbReference>
<proteinExistence type="predicted"/>
<reference evidence="3" key="1">
    <citation type="submission" date="2020-06" db="EMBL/GenBank/DDBJ databases">
        <title>Legume-microbial interactions unlock mineral nutrients during tropical forest succession.</title>
        <authorList>
            <person name="Epihov D.Z."/>
        </authorList>
    </citation>
    <scope>NUCLEOTIDE SEQUENCE [LARGE SCALE GENOMIC DNA]</scope>
    <source>
        <strain evidence="3">Pan2503</strain>
    </source>
</reference>
<sequence>MIRREFLAMLAAGTAGVAVSWAQESGGMASRGIRPQPRGKPSGLPFHARFTDVAAHAGLLAPVIYGPPDRMDYILESMGCGVAFLDYDNDGWLDIFLLSGTRREEPVERASNRLYKNNRDGTFTDATVKAGLVRQGWACGVTVGDYNHDGFDDLFITAWPQNILYRNNGDGTFTDVTEAAGLLHPGKRWGSGCTWVDYDRDGRLDLFVSNYLVFDFDKIPPTGKDPNCNFKGVPVNCGPRGLLPERPMLYHNNGDGTFTDVTARSGVGSAAPGFGLTAMAADLDGDGWQDIYVACDSTPSLLFHNRGDGTFAEQGLLSGLAVNEDGNEQAGMGIAIGDFDTDGRLDVLKTHFAEDTVALYRNSGRLVFEDVTLRSGLGVETRYVSWGDGIADLDNDGLPDLFWVTGSVFPEVERKHPEFPHKTPRVLFRNLGGGRFEELLDGAGPAIAEAHSSRGAAFGDFDNDGDLDILIMNINEPPSLLRNDVRGGGHWLKVKLIGTRSNSSAIGAVVTAVYGGRRQAQAVLGSSGYLSCGDRRLHFGLGPAQRADLEIVWPSGVRESVEGLRADQFVTVKEGVGVVARERFGS</sequence>
<dbReference type="Proteomes" id="UP000567293">
    <property type="component" value="Unassembled WGS sequence"/>
</dbReference>
<dbReference type="AlphaFoldDB" id="A0A7V8NQS8"/>
<dbReference type="Pfam" id="PF07593">
    <property type="entry name" value="UnbV_ASPIC"/>
    <property type="match status" value="1"/>
</dbReference>
<evidence type="ECO:0000313" key="3">
    <source>
        <dbReference type="EMBL" id="MBA0085839.1"/>
    </source>
</evidence>
<dbReference type="Pfam" id="PF13517">
    <property type="entry name" value="FG-GAP_3"/>
    <property type="match status" value="3"/>
</dbReference>
<dbReference type="SUPFAM" id="SSF69318">
    <property type="entry name" value="Integrin alpha N-terminal domain"/>
    <property type="match status" value="1"/>
</dbReference>
<dbReference type="InterPro" id="IPR028994">
    <property type="entry name" value="Integrin_alpha_N"/>
</dbReference>
<gene>
    <name evidence="3" type="ORF">HRJ53_12650</name>
</gene>
<name>A0A7V8NQS8_9BACT</name>
<protein>
    <submittedName>
        <fullName evidence="3">CRTAC1 family protein</fullName>
    </submittedName>
</protein>
<keyword evidence="1" id="KW-0732">Signal</keyword>
<keyword evidence="4" id="KW-1185">Reference proteome</keyword>
<dbReference type="InterPro" id="IPR027039">
    <property type="entry name" value="Crtac1"/>
</dbReference>
<dbReference type="InterPro" id="IPR011519">
    <property type="entry name" value="UnbV_ASPIC"/>
</dbReference>
<dbReference type="PANTHER" id="PTHR16026:SF0">
    <property type="entry name" value="CARTILAGE ACIDIC PROTEIN 1"/>
    <property type="match status" value="1"/>
</dbReference>
<dbReference type="Gene3D" id="2.130.10.130">
    <property type="entry name" value="Integrin alpha, N-terminal"/>
    <property type="match status" value="2"/>
</dbReference>
<dbReference type="PANTHER" id="PTHR16026">
    <property type="entry name" value="CARTILAGE ACIDIC PROTEIN 1"/>
    <property type="match status" value="1"/>
</dbReference>